<gene>
    <name evidence="1" type="ORF">CVLEPA_LOCUS16347</name>
</gene>
<dbReference type="Proteomes" id="UP001642483">
    <property type="component" value="Unassembled WGS sequence"/>
</dbReference>
<accession>A0ABP0G328</accession>
<comment type="caution">
    <text evidence="1">The sequence shown here is derived from an EMBL/GenBank/DDBJ whole genome shotgun (WGS) entry which is preliminary data.</text>
</comment>
<reference evidence="1 2" key="1">
    <citation type="submission" date="2024-02" db="EMBL/GenBank/DDBJ databases">
        <authorList>
            <person name="Daric V."/>
            <person name="Darras S."/>
        </authorList>
    </citation>
    <scope>NUCLEOTIDE SEQUENCE [LARGE SCALE GENOMIC DNA]</scope>
</reference>
<sequence>MSVSAGKMLRLINGVHLALDSGFFKKVLLMRFDEKMLLLFYTKKCDQFFTPTLFNNLKVFSFCRILEHDGTFARLIGFTVSDNPETPLTRHFMTKQCGPD</sequence>
<evidence type="ECO:0000313" key="1">
    <source>
        <dbReference type="EMBL" id="CAK8685204.1"/>
    </source>
</evidence>
<name>A0ABP0G328_CLALP</name>
<protein>
    <submittedName>
        <fullName evidence="1">Uncharacterized protein</fullName>
    </submittedName>
</protein>
<keyword evidence="2" id="KW-1185">Reference proteome</keyword>
<proteinExistence type="predicted"/>
<organism evidence="1 2">
    <name type="scientific">Clavelina lepadiformis</name>
    <name type="common">Light-bulb sea squirt</name>
    <name type="synonym">Ascidia lepadiformis</name>
    <dbReference type="NCBI Taxonomy" id="159417"/>
    <lineage>
        <taxon>Eukaryota</taxon>
        <taxon>Metazoa</taxon>
        <taxon>Chordata</taxon>
        <taxon>Tunicata</taxon>
        <taxon>Ascidiacea</taxon>
        <taxon>Aplousobranchia</taxon>
        <taxon>Clavelinidae</taxon>
        <taxon>Clavelina</taxon>
    </lineage>
</organism>
<evidence type="ECO:0000313" key="2">
    <source>
        <dbReference type="Proteomes" id="UP001642483"/>
    </source>
</evidence>
<dbReference type="EMBL" id="CAWYQH010000099">
    <property type="protein sequence ID" value="CAK8685204.1"/>
    <property type="molecule type" value="Genomic_DNA"/>
</dbReference>